<proteinExistence type="predicted"/>
<protein>
    <submittedName>
        <fullName evidence="2">Acyl-CoA carboxylase subunit epsilon</fullName>
    </submittedName>
</protein>
<evidence type="ECO:0000256" key="1">
    <source>
        <dbReference type="SAM" id="MobiDB-lite"/>
    </source>
</evidence>
<dbReference type="Pfam" id="PF13822">
    <property type="entry name" value="ACC_epsilon"/>
    <property type="match status" value="1"/>
</dbReference>
<evidence type="ECO:0000313" key="3">
    <source>
        <dbReference type="Proteomes" id="UP000516660"/>
    </source>
</evidence>
<feature type="region of interest" description="Disordered" evidence="1">
    <location>
        <begin position="1"/>
        <end position="24"/>
    </location>
</feature>
<dbReference type="InterPro" id="IPR032716">
    <property type="entry name" value="ACC_epsilon"/>
</dbReference>
<sequence>MSDARDAAGTTGGSPAPLGGLRVLGGAPTEEEIAAVTAVLAALATQPVVEQPARPAPDAWQRSQRAVRGTLVPGPGRWRGFAG</sequence>
<dbReference type="RefSeq" id="WP_191148537.1">
    <property type="nucleotide sequence ID" value="NZ_CP061274.1"/>
</dbReference>
<dbReference type="Proteomes" id="UP000516660">
    <property type="component" value="Chromosome"/>
</dbReference>
<dbReference type="EMBL" id="CP061274">
    <property type="protein sequence ID" value="QOD44620.1"/>
    <property type="molecule type" value="Genomic_DNA"/>
</dbReference>
<dbReference type="GO" id="GO:0003989">
    <property type="term" value="F:acetyl-CoA carboxylase activity"/>
    <property type="evidence" value="ECO:0007669"/>
    <property type="project" value="InterPro"/>
</dbReference>
<reference evidence="2 3" key="1">
    <citation type="submission" date="2020-08" db="EMBL/GenBank/DDBJ databases">
        <title>Description of Clavibacter zhangzhiyonge sp. nov., a phytopathogenic actinobacterium isolated from barley seeds, causing leaf brown spot and decline.</title>
        <authorList>
            <person name="Tian Q."/>
            <person name="Chuan J."/>
            <person name="Zhao W."/>
            <person name="Li X."/>
        </authorList>
    </citation>
    <scope>NUCLEOTIDE SEQUENCE [LARGE SCALE GENOMIC DNA]</scope>
    <source>
        <strain evidence="2 3">DM1</strain>
    </source>
</reference>
<evidence type="ECO:0000313" key="2">
    <source>
        <dbReference type="EMBL" id="QOD44620.1"/>
    </source>
</evidence>
<name>A0A7L7Z4E1_9MICO</name>
<feature type="region of interest" description="Disordered" evidence="1">
    <location>
        <begin position="50"/>
        <end position="83"/>
    </location>
</feature>
<organism evidence="2 3">
    <name type="scientific">Clavibacter zhangzhiyongii</name>
    <dbReference type="NCBI Taxonomy" id="2768071"/>
    <lineage>
        <taxon>Bacteria</taxon>
        <taxon>Bacillati</taxon>
        <taxon>Actinomycetota</taxon>
        <taxon>Actinomycetes</taxon>
        <taxon>Micrococcales</taxon>
        <taxon>Microbacteriaceae</taxon>
        <taxon>Clavibacter</taxon>
    </lineage>
</organism>
<gene>
    <name evidence="2" type="ORF">H9X71_04615</name>
</gene>
<keyword evidence="3" id="KW-1185">Reference proteome</keyword>
<accession>A0A7L7Z4E1</accession>
<dbReference type="AlphaFoldDB" id="A0A7L7Z4E1"/>
<dbReference type="KEGG" id="czh:H9X71_04615"/>
<dbReference type="GO" id="GO:0004658">
    <property type="term" value="F:propionyl-CoA carboxylase activity"/>
    <property type="evidence" value="ECO:0007669"/>
    <property type="project" value="InterPro"/>
</dbReference>